<dbReference type="Pfam" id="PF01554">
    <property type="entry name" value="MatE"/>
    <property type="match status" value="2"/>
</dbReference>
<dbReference type="InterPro" id="IPR045070">
    <property type="entry name" value="MATE_MepA-like"/>
</dbReference>
<feature type="transmembrane region" description="Helical" evidence="10">
    <location>
        <begin position="165"/>
        <end position="184"/>
    </location>
</feature>
<name>A0A0E3Z896_9PSEU</name>
<evidence type="ECO:0000256" key="1">
    <source>
        <dbReference type="ARBA" id="ARBA00004651"/>
    </source>
</evidence>
<evidence type="ECO:0000256" key="3">
    <source>
        <dbReference type="ARBA" id="ARBA00022106"/>
    </source>
</evidence>
<keyword evidence="6 10" id="KW-0812">Transmembrane</keyword>
<evidence type="ECO:0000256" key="10">
    <source>
        <dbReference type="SAM" id="Phobius"/>
    </source>
</evidence>
<feature type="transmembrane region" description="Helical" evidence="10">
    <location>
        <begin position="135"/>
        <end position="153"/>
    </location>
</feature>
<feature type="transmembrane region" description="Helical" evidence="10">
    <location>
        <begin position="12"/>
        <end position="34"/>
    </location>
</feature>
<dbReference type="InterPro" id="IPR048279">
    <property type="entry name" value="MdtK-like"/>
</dbReference>
<proteinExistence type="inferred from homology"/>
<feature type="transmembrane region" description="Helical" evidence="10">
    <location>
        <begin position="190"/>
        <end position="211"/>
    </location>
</feature>
<feature type="transmembrane region" description="Helical" evidence="10">
    <location>
        <begin position="354"/>
        <end position="376"/>
    </location>
</feature>
<evidence type="ECO:0000313" key="11">
    <source>
        <dbReference type="EMBL" id="AKC92674.1"/>
    </source>
</evidence>
<evidence type="ECO:0000256" key="5">
    <source>
        <dbReference type="ARBA" id="ARBA00022475"/>
    </source>
</evidence>
<keyword evidence="4" id="KW-0813">Transport</keyword>
<protein>
    <recommendedName>
        <fullName evidence="3">Multidrug export protein MepA</fullName>
    </recommendedName>
</protein>
<organism evidence="11">
    <name type="scientific">Amycolatopsis sp. SANK 60206</name>
    <dbReference type="NCBI Taxonomy" id="1642649"/>
    <lineage>
        <taxon>Bacteria</taxon>
        <taxon>Bacillati</taxon>
        <taxon>Actinomycetota</taxon>
        <taxon>Actinomycetes</taxon>
        <taxon>Pseudonocardiales</taxon>
        <taxon>Pseudonocardiaceae</taxon>
        <taxon>Amycolatopsis</taxon>
    </lineage>
</organism>
<evidence type="ECO:0000256" key="8">
    <source>
        <dbReference type="ARBA" id="ARBA00023136"/>
    </source>
</evidence>
<feature type="transmembrane region" description="Helical" evidence="10">
    <location>
        <begin position="315"/>
        <end position="342"/>
    </location>
</feature>
<dbReference type="PANTHER" id="PTHR43823">
    <property type="entry name" value="SPORULATION PROTEIN YKVU"/>
    <property type="match status" value="1"/>
</dbReference>
<dbReference type="PANTHER" id="PTHR43823:SF3">
    <property type="entry name" value="MULTIDRUG EXPORT PROTEIN MEPA"/>
    <property type="match status" value="1"/>
</dbReference>
<dbReference type="InterPro" id="IPR002528">
    <property type="entry name" value="MATE_fam"/>
</dbReference>
<dbReference type="PIRSF" id="PIRSF006603">
    <property type="entry name" value="DinF"/>
    <property type="match status" value="1"/>
</dbReference>
<keyword evidence="7 10" id="KW-1133">Transmembrane helix</keyword>
<keyword evidence="9" id="KW-0046">Antibiotic resistance</keyword>
<evidence type="ECO:0000256" key="7">
    <source>
        <dbReference type="ARBA" id="ARBA00022989"/>
    </source>
</evidence>
<evidence type="ECO:0000256" key="4">
    <source>
        <dbReference type="ARBA" id="ARBA00022448"/>
    </source>
</evidence>
<keyword evidence="5" id="KW-1003">Cell membrane</keyword>
<reference evidence="11" key="1">
    <citation type="journal article" date="2015" name="J. Biol. Chem.">
        <title>The biosynthesis of capuramycin-type antibiotics: identification of the A-102395 biosynthetic gene cluster, mechanism of self-resistance, and formation of uridine-5'-carboxamide.</title>
        <authorList>
            <person name="Cai W."/>
            <person name="Goswami A."/>
            <person name="Yang Z."/>
            <person name="Liu X."/>
            <person name="Green K.D."/>
            <person name="Barnard-Britson S."/>
            <person name="Baba S."/>
            <person name="Funabashi M."/>
            <person name="Nonaka K."/>
            <person name="Sunkara M."/>
            <person name="Morris A.J."/>
            <person name="Spork A.P."/>
            <person name="Ducho C."/>
            <person name="Garneau-Tsodikova S."/>
            <person name="Thorson J.S."/>
            <person name="Van Lanen S.G."/>
        </authorList>
    </citation>
    <scope>NUCLEOTIDE SEQUENCE</scope>
    <source>
        <strain evidence="11">SANK 60206</strain>
    </source>
</reference>
<dbReference type="GO" id="GO:0015297">
    <property type="term" value="F:antiporter activity"/>
    <property type="evidence" value="ECO:0007669"/>
    <property type="project" value="InterPro"/>
</dbReference>
<feature type="transmembrane region" description="Helical" evidence="10">
    <location>
        <begin position="98"/>
        <end position="123"/>
    </location>
</feature>
<dbReference type="GO" id="GO:0046677">
    <property type="term" value="P:response to antibiotic"/>
    <property type="evidence" value="ECO:0007669"/>
    <property type="project" value="UniProtKB-KW"/>
</dbReference>
<dbReference type="GO" id="GO:0042910">
    <property type="term" value="F:xenobiotic transmembrane transporter activity"/>
    <property type="evidence" value="ECO:0007669"/>
    <property type="project" value="InterPro"/>
</dbReference>
<feature type="transmembrane region" description="Helical" evidence="10">
    <location>
        <begin position="410"/>
        <end position="431"/>
    </location>
</feature>
<dbReference type="InterPro" id="IPR051327">
    <property type="entry name" value="MATE_MepA_subfamily"/>
</dbReference>
<comment type="subcellular location">
    <subcellularLocation>
        <location evidence="1">Cell membrane</location>
        <topology evidence="1">Multi-pass membrane protein</topology>
    </subcellularLocation>
</comment>
<dbReference type="CDD" id="cd13143">
    <property type="entry name" value="MATE_MepA_like"/>
    <property type="match status" value="1"/>
</dbReference>
<accession>A0A0E3Z896</accession>
<feature type="transmembrane region" description="Helical" evidence="10">
    <location>
        <begin position="383"/>
        <end position="404"/>
    </location>
</feature>
<sequence length="441" mass="45838">MRTADLGTEPIGRLLWGASFQTTMSVATYGIYSLTNAWFVSRGVGPVAFAAVNLASPLLIVLAAVASTVGAGGASLVSRNLGLGDAGGAARAAGNAFLVFWAAAVTVTVVGILALGPMLTLLGATGATRAYAYDYGLIILAGSVTATGFSSLVRAEGRMAFATMLWAVPVAVQILLDPLLIFGFDLGVRGAALGTIGGQSVSAGMSMWFFFVQRNRPYRIRPADLRPHGPTLREIAAIGSPSFLSGLGITLLTALANRLLIDVGGPVALGAFALCNRIGTFVLMPQNGVALALQPITGFNAGRGRPDRVRRALRLSLAATVTYGLVASTLILICATPLIALFTDDPATRAVAHHALLVLAFVYPPTGVALLVSAYFQSLGRPWASYLLVVGAVIAVKIPLLLVFGRIGELGIYLSLPLGELVTAGLALWLLRRSRAQDRPS</sequence>
<evidence type="ECO:0000256" key="6">
    <source>
        <dbReference type="ARBA" id="ARBA00022692"/>
    </source>
</evidence>
<dbReference type="EMBL" id="KP995196">
    <property type="protein sequence ID" value="AKC92674.1"/>
    <property type="molecule type" value="Genomic_DNA"/>
</dbReference>
<keyword evidence="8 10" id="KW-0472">Membrane</keyword>
<evidence type="ECO:0000256" key="2">
    <source>
        <dbReference type="ARBA" id="ARBA00008417"/>
    </source>
</evidence>
<dbReference type="AlphaFoldDB" id="A0A0E3Z896"/>
<comment type="similarity">
    <text evidence="2">Belongs to the multi antimicrobial extrusion (MATE) (TC 2.A.66.1) family. MepA subfamily.</text>
</comment>
<evidence type="ECO:0000256" key="9">
    <source>
        <dbReference type="ARBA" id="ARBA00023251"/>
    </source>
</evidence>
<feature type="transmembrane region" description="Helical" evidence="10">
    <location>
        <begin position="54"/>
        <end position="77"/>
    </location>
</feature>
<dbReference type="GO" id="GO:0005886">
    <property type="term" value="C:plasma membrane"/>
    <property type="evidence" value="ECO:0007669"/>
    <property type="project" value="UniProtKB-SubCell"/>
</dbReference>